<name>A0ABD3RGA1_9STRA</name>
<dbReference type="AlphaFoldDB" id="A0ABD3RGA1"/>
<feature type="compositionally biased region" description="Polar residues" evidence="1">
    <location>
        <begin position="77"/>
        <end position="88"/>
    </location>
</feature>
<feature type="region of interest" description="Disordered" evidence="1">
    <location>
        <begin position="53"/>
        <end position="72"/>
    </location>
</feature>
<evidence type="ECO:0000256" key="1">
    <source>
        <dbReference type="SAM" id="MobiDB-lite"/>
    </source>
</evidence>
<feature type="compositionally biased region" description="Low complexity" evidence="1">
    <location>
        <begin position="138"/>
        <end position="151"/>
    </location>
</feature>
<proteinExistence type="predicted"/>
<accession>A0ABD3RGA1</accession>
<reference evidence="2 3" key="1">
    <citation type="submission" date="2024-10" db="EMBL/GenBank/DDBJ databases">
        <title>Updated reference genomes for cyclostephanoid diatoms.</title>
        <authorList>
            <person name="Roberts W.R."/>
            <person name="Alverson A.J."/>
        </authorList>
    </citation>
    <scope>NUCLEOTIDE SEQUENCE [LARGE SCALE GENOMIC DNA]</scope>
    <source>
        <strain evidence="2 3">AJA228-03</strain>
    </source>
</reference>
<gene>
    <name evidence="2" type="ORF">ACHAXA_011336</name>
</gene>
<comment type="caution">
    <text evidence="2">The sequence shown here is derived from an EMBL/GenBank/DDBJ whole genome shotgun (WGS) entry which is preliminary data.</text>
</comment>
<sequence length="217" mass="24010">MMHYCPHSPVIFNSSNASPTSMRPFAVCAVVMVSTFLSPRSCATTTSSAFSIDSYPSNRPRQRGDAIEFGKSAPKSSSLELFRSNPSYHSPLEDSPWSGEDSYYDRLREASKDPIAFEKFVEESTSSGRDDGGGGGEKSSTVSSSSSSSSVAMKGVKDVDGNDVARAPKKYVPIEEWDAGRKNGENMTKEERLQWECQRNGDQFKQNEILMRNLKRF</sequence>
<dbReference type="EMBL" id="JALLPB020000265">
    <property type="protein sequence ID" value="KAL3811372.1"/>
    <property type="molecule type" value="Genomic_DNA"/>
</dbReference>
<evidence type="ECO:0000313" key="3">
    <source>
        <dbReference type="Proteomes" id="UP001530377"/>
    </source>
</evidence>
<organism evidence="2 3">
    <name type="scientific">Cyclostephanos tholiformis</name>
    <dbReference type="NCBI Taxonomy" id="382380"/>
    <lineage>
        <taxon>Eukaryota</taxon>
        <taxon>Sar</taxon>
        <taxon>Stramenopiles</taxon>
        <taxon>Ochrophyta</taxon>
        <taxon>Bacillariophyta</taxon>
        <taxon>Coscinodiscophyceae</taxon>
        <taxon>Thalassiosirophycidae</taxon>
        <taxon>Stephanodiscales</taxon>
        <taxon>Stephanodiscaceae</taxon>
        <taxon>Cyclostephanos</taxon>
    </lineage>
</organism>
<feature type="region of interest" description="Disordered" evidence="1">
    <location>
        <begin position="122"/>
        <end position="164"/>
    </location>
</feature>
<evidence type="ECO:0000313" key="2">
    <source>
        <dbReference type="EMBL" id="KAL3811372.1"/>
    </source>
</evidence>
<feature type="region of interest" description="Disordered" evidence="1">
    <location>
        <begin position="77"/>
        <end position="99"/>
    </location>
</feature>
<feature type="compositionally biased region" description="Basic and acidic residues" evidence="1">
    <location>
        <begin position="122"/>
        <end position="132"/>
    </location>
</feature>
<protein>
    <submittedName>
        <fullName evidence="2">Uncharacterized protein</fullName>
    </submittedName>
</protein>
<keyword evidence="3" id="KW-1185">Reference proteome</keyword>
<dbReference type="Proteomes" id="UP001530377">
    <property type="component" value="Unassembled WGS sequence"/>
</dbReference>